<evidence type="ECO:0000259" key="1">
    <source>
        <dbReference type="Pfam" id="PF07883"/>
    </source>
</evidence>
<gene>
    <name evidence="2" type="ordered locus">RMDY18_03740</name>
</gene>
<organism evidence="2 3">
    <name type="scientific">Rothia mucilaginosa (strain DY-18)</name>
    <name type="common">Stomatococcus mucilaginosus</name>
    <dbReference type="NCBI Taxonomy" id="680646"/>
    <lineage>
        <taxon>Bacteria</taxon>
        <taxon>Bacillati</taxon>
        <taxon>Actinomycetota</taxon>
        <taxon>Actinomycetes</taxon>
        <taxon>Micrococcales</taxon>
        <taxon>Micrococcaceae</taxon>
        <taxon>Rothia</taxon>
    </lineage>
</organism>
<reference evidence="3" key="1">
    <citation type="submission" date="2009-07" db="EMBL/GenBank/DDBJ databases">
        <title>Complete genome sequence of Rothia mucilaginosa DJ.</title>
        <authorList>
            <person name="Yamane K."/>
            <person name="Nambu T."/>
            <person name="Mashimo C."/>
            <person name="Sugimori C."/>
            <person name="Yamanaka T."/>
            <person name="Leung K."/>
            <person name="Fukushima H."/>
        </authorList>
    </citation>
    <scope>NUCLEOTIDE SEQUENCE [LARGE SCALE GENOMIC DNA]</scope>
    <source>
        <strain evidence="3">DY-18</strain>
    </source>
</reference>
<dbReference type="SUPFAM" id="SSF51182">
    <property type="entry name" value="RmlC-like cupins"/>
    <property type="match status" value="1"/>
</dbReference>
<dbReference type="Gene3D" id="2.60.120.10">
    <property type="entry name" value="Jelly Rolls"/>
    <property type="match status" value="1"/>
</dbReference>
<feature type="domain" description="Cupin type-2" evidence="1">
    <location>
        <begin position="56"/>
        <end position="121"/>
    </location>
</feature>
<dbReference type="PANTHER" id="PTHR37694">
    <property type="entry name" value="SLR8022 PROTEIN"/>
    <property type="match status" value="1"/>
</dbReference>
<keyword evidence="3" id="KW-1185">Reference proteome</keyword>
<evidence type="ECO:0000313" key="2">
    <source>
        <dbReference type="EMBL" id="BAI64206.1"/>
    </source>
</evidence>
<dbReference type="KEGG" id="rmu:RMDY18_03740"/>
<dbReference type="InterPro" id="IPR013096">
    <property type="entry name" value="Cupin_2"/>
</dbReference>
<accession>D2NRD0</accession>
<dbReference type="HOGENOM" id="CLU_141446_1_1_11"/>
<evidence type="ECO:0000313" key="3">
    <source>
        <dbReference type="Proteomes" id="UP000001883"/>
    </source>
</evidence>
<proteinExistence type="predicted"/>
<dbReference type="InterPro" id="IPR011051">
    <property type="entry name" value="RmlC_Cupin_sf"/>
</dbReference>
<dbReference type="CDD" id="cd02230">
    <property type="entry name" value="cupin_HP0902-like"/>
    <property type="match status" value="1"/>
</dbReference>
<protein>
    <submittedName>
        <fullName evidence="2">Uncharacterized conserved protein</fullName>
    </submittedName>
</protein>
<sequence length="140" mass="15598">MRAPFHSPLKRKVRTMAGTHEGRVLVFPQLTEALTPFEDKPQARKIVDADGGNLTLMELAAGQSWHEHHSVHPVFVQVLKGEVIFHVKDRDITLVPGKPIHVTAKLLHSLRAVKDSTLLVTMLTGESHPEPKVNIDVEEV</sequence>
<name>D2NRD0_ROTMD</name>
<dbReference type="AlphaFoldDB" id="D2NRD0"/>
<dbReference type="EMBL" id="AP011540">
    <property type="protein sequence ID" value="BAI64206.1"/>
    <property type="molecule type" value="Genomic_DNA"/>
</dbReference>
<reference evidence="2 3" key="3">
    <citation type="journal article" date="2010" name="Sequencing">
        <title>Complete Genome Sequence of Rothia mucilaginosa DY-18: A Clinical Isolate with Dense Meshwork-Like Structures from a Persistent Apical Periodontitis Lesion.</title>
        <authorList>
            <person name="Yamane K."/>
            <person name="Nambu T."/>
            <person name="Yamanaka T."/>
            <person name="Mashimo C."/>
            <person name="Sugimori C."/>
            <person name="Leung K.-P."/>
            <person name="Fukushima H."/>
        </authorList>
    </citation>
    <scope>NUCLEOTIDE SEQUENCE [LARGE SCALE GENOMIC DNA]</scope>
    <source>
        <strain evidence="2 3">DY-18</strain>
    </source>
</reference>
<dbReference type="eggNOG" id="COG1917">
    <property type="taxonomic scope" value="Bacteria"/>
</dbReference>
<dbReference type="STRING" id="680646.RMDY18_03740"/>
<dbReference type="Proteomes" id="UP000001883">
    <property type="component" value="Chromosome"/>
</dbReference>
<dbReference type="PANTHER" id="PTHR37694:SF1">
    <property type="entry name" value="SLR8022 PROTEIN"/>
    <property type="match status" value="1"/>
</dbReference>
<reference evidence="2 3" key="2">
    <citation type="journal article" date="2010" name="J Osaka Dent Univ">
        <title>Isolation and identification of Rothia mucilaginosa from persistent apical periodontitis lesions.</title>
        <authorList>
            <person name="Yamane K."/>
            <person name="Yoshida M."/>
            <person name="Fujihira T."/>
            <person name="Baba T."/>
            <person name="Tsuji N."/>
            <person name="Hayashi H."/>
            <person name="Sugimori C."/>
            <person name="Yamanaka T."/>
            <person name="Mashimo C."/>
            <person name="Nambu T."/>
            <person name="Kawai H."/>
            <person name="Fukushima H."/>
        </authorList>
    </citation>
    <scope>NUCLEOTIDE SEQUENCE [LARGE SCALE GENOMIC DNA]</scope>
    <source>
        <strain evidence="2 3">DY-18</strain>
    </source>
</reference>
<dbReference type="InterPro" id="IPR014710">
    <property type="entry name" value="RmlC-like_jellyroll"/>
</dbReference>
<dbReference type="Pfam" id="PF07883">
    <property type="entry name" value="Cupin_2"/>
    <property type="match status" value="1"/>
</dbReference>